<reference evidence="1 2" key="1">
    <citation type="journal article" date="2019" name="Appl. Microbiol. Biotechnol.">
        <title>Genome sequence of Isaria javanica and comparative genome analysis insights into family S53 peptidase evolution in fungal entomopathogens.</title>
        <authorList>
            <person name="Lin R."/>
            <person name="Zhang X."/>
            <person name="Xin B."/>
            <person name="Zou M."/>
            <person name="Gao Y."/>
            <person name="Qin F."/>
            <person name="Hu Q."/>
            <person name="Xie B."/>
            <person name="Cheng X."/>
        </authorList>
    </citation>
    <scope>NUCLEOTIDE SEQUENCE [LARGE SCALE GENOMIC DNA]</scope>
    <source>
        <strain evidence="1 2">IJ1G</strain>
    </source>
</reference>
<evidence type="ECO:0000313" key="1">
    <source>
        <dbReference type="EMBL" id="TQV93363.1"/>
    </source>
</evidence>
<accession>A0A545UV65</accession>
<dbReference type="Proteomes" id="UP000315783">
    <property type="component" value="Unassembled WGS sequence"/>
</dbReference>
<comment type="caution">
    <text evidence="1">The sequence shown here is derived from an EMBL/GenBank/DDBJ whole genome shotgun (WGS) entry which is preliminary data.</text>
</comment>
<dbReference type="AlphaFoldDB" id="A0A545UV65"/>
<name>A0A545UV65_9HYPO</name>
<protein>
    <submittedName>
        <fullName evidence="1">Uncharacterized protein</fullName>
    </submittedName>
</protein>
<proteinExistence type="predicted"/>
<gene>
    <name evidence="1" type="ORF">IF1G_07941</name>
</gene>
<evidence type="ECO:0000313" key="2">
    <source>
        <dbReference type="Proteomes" id="UP000315783"/>
    </source>
</evidence>
<dbReference type="EMBL" id="SPUK01000012">
    <property type="protein sequence ID" value="TQV93363.1"/>
    <property type="molecule type" value="Genomic_DNA"/>
</dbReference>
<keyword evidence="2" id="KW-1185">Reference proteome</keyword>
<sequence>MNVILLDSLWPGRLRLGYYTPLARRAISTDYRLHEPECCLIRVAIIFDWLASGTSAALPRPHLCSVLSQRRTLRRYVTLSLGHTSRYRMRQLKRETSIHTDRVCLRCAPVMRSSI</sequence>
<organism evidence="1 2">
    <name type="scientific">Cordyceps javanica</name>
    <dbReference type="NCBI Taxonomy" id="43265"/>
    <lineage>
        <taxon>Eukaryota</taxon>
        <taxon>Fungi</taxon>
        <taxon>Dikarya</taxon>
        <taxon>Ascomycota</taxon>
        <taxon>Pezizomycotina</taxon>
        <taxon>Sordariomycetes</taxon>
        <taxon>Hypocreomycetidae</taxon>
        <taxon>Hypocreales</taxon>
        <taxon>Cordycipitaceae</taxon>
        <taxon>Cordyceps</taxon>
    </lineage>
</organism>